<evidence type="ECO:0000256" key="7">
    <source>
        <dbReference type="SAM" id="Phobius"/>
    </source>
</evidence>
<feature type="transmembrane region" description="Helical" evidence="7">
    <location>
        <begin position="49"/>
        <end position="68"/>
    </location>
</feature>
<dbReference type="Proteomes" id="UP001268896">
    <property type="component" value="Unassembled WGS sequence"/>
</dbReference>
<gene>
    <name evidence="11" type="ORF">GFU50_16595</name>
    <name evidence="10" type="ORF">P7I32_03485</name>
</gene>
<dbReference type="RefSeq" id="WP_010748962.1">
    <property type="nucleotide sequence ID" value="NZ_BJMG01000009.1"/>
</dbReference>
<evidence type="ECO:0000256" key="2">
    <source>
        <dbReference type="ARBA" id="ARBA00022448"/>
    </source>
</evidence>
<dbReference type="Gene3D" id="1.20.1250.20">
    <property type="entry name" value="MFS general substrate transporter like domains"/>
    <property type="match status" value="1"/>
</dbReference>
<feature type="transmembrane region" description="Helical" evidence="7">
    <location>
        <begin position="233"/>
        <end position="257"/>
    </location>
</feature>
<dbReference type="PROSITE" id="PS50850">
    <property type="entry name" value="MFS"/>
    <property type="match status" value="1"/>
</dbReference>
<dbReference type="EMBL" id="CP046123">
    <property type="protein sequence ID" value="QGN31029.1"/>
    <property type="molecule type" value="Genomic_DNA"/>
</dbReference>
<feature type="transmembrane region" description="Helical" evidence="7">
    <location>
        <begin position="356"/>
        <end position="379"/>
    </location>
</feature>
<dbReference type="Proteomes" id="UP000422837">
    <property type="component" value="Chromosome"/>
</dbReference>
<proteinExistence type="predicted"/>
<feature type="transmembrane region" description="Helical" evidence="7">
    <location>
        <begin position="202"/>
        <end position="221"/>
    </location>
</feature>
<accession>A0AAW8UL60</accession>
<dbReference type="InterPro" id="IPR036259">
    <property type="entry name" value="MFS_trans_sf"/>
</dbReference>
<evidence type="ECO:0000313" key="12">
    <source>
        <dbReference type="Proteomes" id="UP000422837"/>
    </source>
</evidence>
<dbReference type="PANTHER" id="PTHR23517">
    <property type="entry name" value="RESISTANCE PROTEIN MDTM, PUTATIVE-RELATED-RELATED"/>
    <property type="match status" value="1"/>
</dbReference>
<feature type="transmembrane region" description="Helical" evidence="7">
    <location>
        <begin position="324"/>
        <end position="344"/>
    </location>
</feature>
<feature type="transmembrane region" description="Helical" evidence="7">
    <location>
        <begin position="295"/>
        <end position="317"/>
    </location>
</feature>
<keyword evidence="2" id="KW-0813">Transport</keyword>
<reference evidence="11 12" key="1">
    <citation type="submission" date="2019-11" db="EMBL/GenBank/DDBJ databases">
        <title>Detection and genome characteristic of a blood enterococcus casselifavus isolate from Zhengzhou,china.</title>
        <authorList>
            <person name="Wen P."/>
        </authorList>
    </citation>
    <scope>NUCLEOTIDE SEQUENCE [LARGE SCALE GENOMIC DNA]</scope>
    <source>
        <strain evidence="11 12">EC291</strain>
    </source>
</reference>
<protein>
    <submittedName>
        <fullName evidence="10">MFS transporter</fullName>
    </submittedName>
</protein>
<dbReference type="GO" id="GO:0022857">
    <property type="term" value="F:transmembrane transporter activity"/>
    <property type="evidence" value="ECO:0007669"/>
    <property type="project" value="InterPro"/>
</dbReference>
<dbReference type="GO" id="GO:0005886">
    <property type="term" value="C:plasma membrane"/>
    <property type="evidence" value="ECO:0007669"/>
    <property type="project" value="UniProtKB-SubCell"/>
</dbReference>
<comment type="subcellular location">
    <subcellularLocation>
        <location evidence="1">Cell membrane</location>
        <topology evidence="1">Multi-pass membrane protein</topology>
    </subcellularLocation>
</comment>
<feature type="transmembrane region" description="Helical" evidence="7">
    <location>
        <begin position="75"/>
        <end position="92"/>
    </location>
</feature>
<feature type="domain" description="Major facilitator superfamily (MFS) profile" evidence="9">
    <location>
        <begin position="8"/>
        <end position="383"/>
    </location>
</feature>
<organism evidence="10 13">
    <name type="scientific">Enterococcus casseliflavus</name>
    <name type="common">Enterococcus flavescens</name>
    <dbReference type="NCBI Taxonomy" id="37734"/>
    <lineage>
        <taxon>Bacteria</taxon>
        <taxon>Bacillati</taxon>
        <taxon>Bacillota</taxon>
        <taxon>Bacilli</taxon>
        <taxon>Lactobacillales</taxon>
        <taxon>Enterococcaceae</taxon>
        <taxon>Enterococcus</taxon>
    </lineage>
</organism>
<evidence type="ECO:0000313" key="11">
    <source>
        <dbReference type="EMBL" id="QGN31029.1"/>
    </source>
</evidence>
<dbReference type="AlphaFoldDB" id="A0AAW8UL60"/>
<dbReference type="Pfam" id="PF07690">
    <property type="entry name" value="MFS_1"/>
    <property type="match status" value="1"/>
</dbReference>
<feature type="transmembrane region" description="Helical" evidence="7">
    <location>
        <begin position="269"/>
        <end position="289"/>
    </location>
</feature>
<keyword evidence="5 7" id="KW-1133">Transmembrane helix</keyword>
<reference evidence="10" key="2">
    <citation type="submission" date="2023-03" db="EMBL/GenBank/DDBJ databases">
        <authorList>
            <person name="Shen W."/>
            <person name="Cai J."/>
        </authorList>
    </citation>
    <scope>NUCLEOTIDE SEQUENCE</scope>
    <source>
        <strain evidence="10">K72-2</strain>
    </source>
</reference>
<evidence type="ECO:0000259" key="9">
    <source>
        <dbReference type="PROSITE" id="PS50850"/>
    </source>
</evidence>
<feature type="transmembrane region" description="Helical" evidence="7">
    <location>
        <begin position="133"/>
        <end position="156"/>
    </location>
</feature>
<evidence type="ECO:0000313" key="13">
    <source>
        <dbReference type="Proteomes" id="UP001268896"/>
    </source>
</evidence>
<dbReference type="InterPro" id="IPR011701">
    <property type="entry name" value="MFS"/>
</dbReference>
<evidence type="ECO:0000256" key="4">
    <source>
        <dbReference type="ARBA" id="ARBA00022692"/>
    </source>
</evidence>
<feature type="transmembrane region" description="Helical" evidence="7">
    <location>
        <begin position="162"/>
        <end position="181"/>
    </location>
</feature>
<evidence type="ECO:0000313" key="10">
    <source>
        <dbReference type="EMBL" id="MDT2963655.1"/>
    </source>
</evidence>
<keyword evidence="4 7" id="KW-0812">Transmembrane</keyword>
<evidence type="ECO:0000256" key="8">
    <source>
        <dbReference type="SAM" id="SignalP"/>
    </source>
</evidence>
<evidence type="ECO:0000256" key="1">
    <source>
        <dbReference type="ARBA" id="ARBA00004651"/>
    </source>
</evidence>
<dbReference type="InterPro" id="IPR020846">
    <property type="entry name" value="MFS_dom"/>
</dbReference>
<evidence type="ECO:0000256" key="3">
    <source>
        <dbReference type="ARBA" id="ARBA00022475"/>
    </source>
</evidence>
<sequence length="388" mass="41806">MTKKRGFLFKLTLLSISLLLTSANAISMTIPMIQANFPDISQTTIESLVTVPSFTMMIFVLLSGFISSKIGSKKTVMLGLLLSLVGGVFPLFTQNFTLIYLSRFIFGAGLGCYNSLAVSLINDFYEGDEKQALIGFQSAAQSLGSSFATFLAGILATVNWHYAFAVYLLALPLLILFQFVVPETQGASQQTKKTKQQINLPTFFYAAGLFALLAMVMVVFTKVGSLVSEQQMAHANFLGTALSLMTLAGFISGLVYGKFFQIFRQFTPVVGGVVATISFFLLSMATNIYAVTSYLVLIGFCLSLFIPYIFGALLGAAPKGSETLAVSVGMVGSNLGSFSSPYISSFFARIFGNTTASFALGIAGAGFLMLTVIFFVDILRKRKQVANN</sequence>
<dbReference type="SUPFAM" id="SSF103473">
    <property type="entry name" value="MFS general substrate transporter"/>
    <property type="match status" value="1"/>
</dbReference>
<dbReference type="EMBL" id="JARQDV010000001">
    <property type="protein sequence ID" value="MDT2963655.1"/>
    <property type="molecule type" value="Genomic_DNA"/>
</dbReference>
<feature type="chain" id="PRO_5043297389" evidence="8">
    <location>
        <begin position="26"/>
        <end position="388"/>
    </location>
</feature>
<keyword evidence="8" id="KW-0732">Signal</keyword>
<keyword evidence="3" id="KW-1003">Cell membrane</keyword>
<feature type="transmembrane region" description="Helical" evidence="7">
    <location>
        <begin position="98"/>
        <end position="121"/>
    </location>
</feature>
<evidence type="ECO:0000256" key="5">
    <source>
        <dbReference type="ARBA" id="ARBA00022989"/>
    </source>
</evidence>
<dbReference type="PANTHER" id="PTHR23517:SF3">
    <property type="entry name" value="INTEGRAL MEMBRANE TRANSPORT PROTEIN"/>
    <property type="match status" value="1"/>
</dbReference>
<keyword evidence="6 7" id="KW-0472">Membrane</keyword>
<evidence type="ECO:0000256" key="6">
    <source>
        <dbReference type="ARBA" id="ARBA00023136"/>
    </source>
</evidence>
<name>A0AAW8UL60_ENTCA</name>
<feature type="signal peptide" evidence="8">
    <location>
        <begin position="1"/>
        <end position="25"/>
    </location>
</feature>
<dbReference type="InterPro" id="IPR050171">
    <property type="entry name" value="MFS_Transporters"/>
</dbReference>